<dbReference type="Proteomes" id="UP001589867">
    <property type="component" value="Unassembled WGS sequence"/>
</dbReference>
<gene>
    <name evidence="1" type="ORF">ACFFIA_16200</name>
</gene>
<dbReference type="RefSeq" id="WP_377251713.1">
    <property type="nucleotide sequence ID" value="NZ_JBHLUH010000026.1"/>
</dbReference>
<organism evidence="1 2">
    <name type="scientific">Phytohabitans kaempferiae</name>
    <dbReference type="NCBI Taxonomy" id="1620943"/>
    <lineage>
        <taxon>Bacteria</taxon>
        <taxon>Bacillati</taxon>
        <taxon>Actinomycetota</taxon>
        <taxon>Actinomycetes</taxon>
        <taxon>Micromonosporales</taxon>
        <taxon>Micromonosporaceae</taxon>
    </lineage>
</organism>
<protein>
    <submittedName>
        <fullName evidence="1">Uncharacterized protein</fullName>
    </submittedName>
</protein>
<name>A0ABV6M3E3_9ACTN</name>
<proteinExistence type="predicted"/>
<sequence>MLTRCPSSGTSFLHDYGMGGLWWWIHARSAREVLETFAEVEVVDAPADVVRAEGWQLEEVDIDGSAMPAGLDGLRAKRDGQRALPGFGVLAGRQVVYLRQEWDGEDPATYLTQIGPDGRRVRQVEVAGDGTAIKTDVEDWPFNPPLVDLFDPQLPDQEIDRDEFERAWAAARWENGRKSAT</sequence>
<accession>A0ABV6M3E3</accession>
<dbReference type="EMBL" id="JBHLUH010000026">
    <property type="protein sequence ID" value="MFC0529197.1"/>
    <property type="molecule type" value="Genomic_DNA"/>
</dbReference>
<comment type="caution">
    <text evidence="1">The sequence shown here is derived from an EMBL/GenBank/DDBJ whole genome shotgun (WGS) entry which is preliminary data.</text>
</comment>
<evidence type="ECO:0000313" key="1">
    <source>
        <dbReference type="EMBL" id="MFC0529197.1"/>
    </source>
</evidence>
<reference evidence="1 2" key="1">
    <citation type="submission" date="2024-09" db="EMBL/GenBank/DDBJ databases">
        <authorList>
            <person name="Sun Q."/>
            <person name="Mori K."/>
        </authorList>
    </citation>
    <scope>NUCLEOTIDE SEQUENCE [LARGE SCALE GENOMIC DNA]</scope>
    <source>
        <strain evidence="1 2">TBRC 3947</strain>
    </source>
</reference>
<evidence type="ECO:0000313" key="2">
    <source>
        <dbReference type="Proteomes" id="UP001589867"/>
    </source>
</evidence>
<keyword evidence="2" id="KW-1185">Reference proteome</keyword>